<name>A0A388KHT7_CHABU</name>
<dbReference type="Gramene" id="GBG69611">
    <property type="protein sequence ID" value="GBG69611"/>
    <property type="gene ID" value="CBR_g4442"/>
</dbReference>
<evidence type="ECO:0000256" key="2">
    <source>
        <dbReference type="SAM" id="Phobius"/>
    </source>
</evidence>
<protein>
    <recommendedName>
        <fullName evidence="3">LITAF domain-containing protein</fullName>
    </recommendedName>
</protein>
<dbReference type="Proteomes" id="UP000265515">
    <property type="component" value="Unassembled WGS sequence"/>
</dbReference>
<feature type="region of interest" description="Disordered" evidence="1">
    <location>
        <begin position="1"/>
        <end position="51"/>
    </location>
</feature>
<comment type="caution">
    <text evidence="4">The sequence shown here is derived from an EMBL/GenBank/DDBJ whole genome shotgun (WGS) entry which is preliminary data.</text>
</comment>
<keyword evidence="2" id="KW-0812">Transmembrane</keyword>
<dbReference type="InterPro" id="IPR006629">
    <property type="entry name" value="LITAF"/>
</dbReference>
<dbReference type="AlphaFoldDB" id="A0A388KHT7"/>
<evidence type="ECO:0000313" key="5">
    <source>
        <dbReference type="Proteomes" id="UP000265515"/>
    </source>
</evidence>
<evidence type="ECO:0000256" key="1">
    <source>
        <dbReference type="SAM" id="MobiDB-lite"/>
    </source>
</evidence>
<feature type="compositionally biased region" description="Pro residues" evidence="1">
    <location>
        <begin position="35"/>
        <end position="45"/>
    </location>
</feature>
<dbReference type="OrthoDB" id="1882956at2759"/>
<proteinExistence type="predicted"/>
<evidence type="ECO:0000259" key="3">
    <source>
        <dbReference type="PROSITE" id="PS51837"/>
    </source>
</evidence>
<feature type="transmembrane region" description="Helical" evidence="2">
    <location>
        <begin position="160"/>
        <end position="181"/>
    </location>
</feature>
<dbReference type="SMART" id="SM00714">
    <property type="entry name" value="LITAF"/>
    <property type="match status" value="1"/>
</dbReference>
<reference evidence="4 5" key="1">
    <citation type="journal article" date="2018" name="Cell">
        <title>The Chara Genome: Secondary Complexity and Implications for Plant Terrestrialization.</title>
        <authorList>
            <person name="Nishiyama T."/>
            <person name="Sakayama H."/>
            <person name="Vries J.D."/>
            <person name="Buschmann H."/>
            <person name="Saint-Marcoux D."/>
            <person name="Ullrich K.K."/>
            <person name="Haas F.B."/>
            <person name="Vanderstraeten L."/>
            <person name="Becker D."/>
            <person name="Lang D."/>
            <person name="Vosolsobe S."/>
            <person name="Rombauts S."/>
            <person name="Wilhelmsson P.K.I."/>
            <person name="Janitza P."/>
            <person name="Kern R."/>
            <person name="Heyl A."/>
            <person name="Rumpler F."/>
            <person name="Villalobos L.I.A.C."/>
            <person name="Clay J.M."/>
            <person name="Skokan R."/>
            <person name="Toyoda A."/>
            <person name="Suzuki Y."/>
            <person name="Kagoshima H."/>
            <person name="Schijlen E."/>
            <person name="Tajeshwar N."/>
            <person name="Catarino B."/>
            <person name="Hetherington A.J."/>
            <person name="Saltykova A."/>
            <person name="Bonnot C."/>
            <person name="Breuninger H."/>
            <person name="Symeonidi A."/>
            <person name="Radhakrishnan G.V."/>
            <person name="Van Nieuwerburgh F."/>
            <person name="Deforce D."/>
            <person name="Chang C."/>
            <person name="Karol K.G."/>
            <person name="Hedrich R."/>
            <person name="Ulvskov P."/>
            <person name="Glockner G."/>
            <person name="Delwiche C.F."/>
            <person name="Petrasek J."/>
            <person name="Van de Peer Y."/>
            <person name="Friml J."/>
            <person name="Beilby M."/>
            <person name="Dolan L."/>
            <person name="Kohara Y."/>
            <person name="Sugano S."/>
            <person name="Fujiyama A."/>
            <person name="Delaux P.-M."/>
            <person name="Quint M."/>
            <person name="TheiBen G."/>
            <person name="Hagemann M."/>
            <person name="Harholt J."/>
            <person name="Dunand C."/>
            <person name="Zachgo S."/>
            <person name="Langdale J."/>
            <person name="Maumus F."/>
            <person name="Straeten D.V.D."/>
            <person name="Gould S.B."/>
            <person name="Rensing S.A."/>
        </authorList>
    </citation>
    <scope>NUCLEOTIDE SEQUENCE [LARGE SCALE GENOMIC DNA]</scope>
    <source>
        <strain evidence="4 5">S276</strain>
    </source>
</reference>
<evidence type="ECO:0000313" key="4">
    <source>
        <dbReference type="EMBL" id="GBG69611.1"/>
    </source>
</evidence>
<sequence>MGFSSVEGENCAVKGQSDNGFPGPTSVAGGSAHTPSPPRTHPSPVPQNRRLIQNSGTIDDSLWEVMEANPAKTADAMRSANGVPCTTSVAQGIPVAANQMRPFHVAPVDNPMAEGMMPPNAIFMNPAGLPLRKTCFGDTPAPFICPHCSKPGLSRVKPRISLAAFVGCMIPVFVGFCFLLPGCSCLWHKVHYCDMCGGKVYEVKKSDPCLVMDPANWTVQSYAIPA</sequence>
<dbReference type="Pfam" id="PF10601">
    <property type="entry name" value="zf-LITAF-like"/>
    <property type="match status" value="1"/>
</dbReference>
<dbReference type="EMBL" id="BFEA01000117">
    <property type="protein sequence ID" value="GBG69611.1"/>
    <property type="molecule type" value="Genomic_DNA"/>
</dbReference>
<gene>
    <name evidence="4" type="ORF">CBR_g4442</name>
</gene>
<accession>A0A388KHT7</accession>
<organism evidence="4 5">
    <name type="scientific">Chara braunii</name>
    <name type="common">Braun's stonewort</name>
    <dbReference type="NCBI Taxonomy" id="69332"/>
    <lineage>
        <taxon>Eukaryota</taxon>
        <taxon>Viridiplantae</taxon>
        <taxon>Streptophyta</taxon>
        <taxon>Charophyceae</taxon>
        <taxon>Charales</taxon>
        <taxon>Characeae</taxon>
        <taxon>Chara</taxon>
    </lineage>
</organism>
<keyword evidence="2" id="KW-0472">Membrane</keyword>
<keyword evidence="5" id="KW-1185">Reference proteome</keyword>
<dbReference type="PROSITE" id="PS51837">
    <property type="entry name" value="LITAF"/>
    <property type="match status" value="1"/>
</dbReference>
<keyword evidence="2" id="KW-1133">Transmembrane helix</keyword>
<feature type="domain" description="LITAF" evidence="3">
    <location>
        <begin position="125"/>
        <end position="205"/>
    </location>
</feature>